<name>A0A7I8L9Z7_SPIIN</name>
<dbReference type="Proteomes" id="UP000663760">
    <property type="component" value="Chromosome 13"/>
</dbReference>
<reference evidence="1" key="1">
    <citation type="submission" date="2020-02" db="EMBL/GenBank/DDBJ databases">
        <authorList>
            <person name="Scholz U."/>
            <person name="Mascher M."/>
            <person name="Fiebig A."/>
        </authorList>
    </citation>
    <scope>NUCLEOTIDE SEQUENCE</scope>
</reference>
<dbReference type="EMBL" id="LR746276">
    <property type="protein sequence ID" value="CAA7406877.1"/>
    <property type="molecule type" value="Genomic_DNA"/>
</dbReference>
<protein>
    <submittedName>
        <fullName evidence="1">Uncharacterized protein</fullName>
    </submittedName>
</protein>
<dbReference type="AlphaFoldDB" id="A0A7I8L9Z7"/>
<keyword evidence="2" id="KW-1185">Reference proteome</keyword>
<gene>
    <name evidence="1" type="ORF">SI8410_13017555</name>
</gene>
<organism evidence="1 2">
    <name type="scientific">Spirodela intermedia</name>
    <name type="common">Intermediate duckweed</name>
    <dbReference type="NCBI Taxonomy" id="51605"/>
    <lineage>
        <taxon>Eukaryota</taxon>
        <taxon>Viridiplantae</taxon>
        <taxon>Streptophyta</taxon>
        <taxon>Embryophyta</taxon>
        <taxon>Tracheophyta</taxon>
        <taxon>Spermatophyta</taxon>
        <taxon>Magnoliopsida</taxon>
        <taxon>Liliopsida</taxon>
        <taxon>Araceae</taxon>
        <taxon>Lemnoideae</taxon>
        <taxon>Spirodela</taxon>
    </lineage>
</organism>
<evidence type="ECO:0000313" key="1">
    <source>
        <dbReference type="EMBL" id="CAA7406877.1"/>
    </source>
</evidence>
<accession>A0A7I8L9Z7</accession>
<sequence>MQFTTRHVAGGHLLGSVSRPLHPKRWSIPSAIYSL</sequence>
<proteinExistence type="predicted"/>
<evidence type="ECO:0000313" key="2">
    <source>
        <dbReference type="Proteomes" id="UP000663760"/>
    </source>
</evidence>